<gene>
    <name evidence="3" type="ORF">ACFQZX_03855</name>
</gene>
<feature type="transmembrane region" description="Helical" evidence="1">
    <location>
        <begin position="310"/>
        <end position="332"/>
    </location>
</feature>
<feature type="transmembrane region" description="Helical" evidence="1">
    <location>
        <begin position="116"/>
        <end position="134"/>
    </location>
</feature>
<feature type="transmembrane region" description="Helical" evidence="1">
    <location>
        <begin position="166"/>
        <end position="187"/>
    </location>
</feature>
<feature type="transmembrane region" description="Helical" evidence="1">
    <location>
        <begin position="229"/>
        <end position="249"/>
    </location>
</feature>
<dbReference type="Proteomes" id="UP001597010">
    <property type="component" value="Unassembled WGS sequence"/>
</dbReference>
<feature type="transmembrane region" description="Helical" evidence="1">
    <location>
        <begin position="140"/>
        <end position="159"/>
    </location>
</feature>
<evidence type="ECO:0000313" key="3">
    <source>
        <dbReference type="EMBL" id="MFD0792737.1"/>
    </source>
</evidence>
<dbReference type="RefSeq" id="WP_377111479.1">
    <property type="nucleotide sequence ID" value="NZ_JBHTHZ010000002.1"/>
</dbReference>
<comment type="caution">
    <text evidence="3">The sequence shown here is derived from an EMBL/GenBank/DDBJ whole genome shotgun (WGS) entry which is preliminary data.</text>
</comment>
<keyword evidence="1" id="KW-1133">Transmembrane helix</keyword>
<accession>A0ABW3AP18</accession>
<feature type="domain" description="DUF2157" evidence="2">
    <location>
        <begin position="19"/>
        <end position="162"/>
    </location>
</feature>
<feature type="transmembrane region" description="Helical" evidence="1">
    <location>
        <begin position="277"/>
        <end position="298"/>
    </location>
</feature>
<evidence type="ECO:0000259" key="2">
    <source>
        <dbReference type="Pfam" id="PF09925"/>
    </source>
</evidence>
<dbReference type="EMBL" id="JBHTHZ010000002">
    <property type="protein sequence ID" value="MFD0792737.1"/>
    <property type="molecule type" value="Genomic_DNA"/>
</dbReference>
<feature type="transmembrane region" description="Helical" evidence="1">
    <location>
        <begin position="75"/>
        <end position="96"/>
    </location>
</feature>
<evidence type="ECO:0000256" key="1">
    <source>
        <dbReference type="SAM" id="Phobius"/>
    </source>
</evidence>
<feature type="transmembrane region" description="Helical" evidence="1">
    <location>
        <begin position="51"/>
        <end position="69"/>
    </location>
</feature>
<dbReference type="InterPro" id="IPR018677">
    <property type="entry name" value="DUF2157"/>
</dbReference>
<sequence length="342" mass="38725">MLSLKLNNPKPLEQDIYSQLKDKGLLSDESYQKLKTKSNHSLFSVHWELNLLLYLGVLMFTGGLGILVYKNIDTIGHQAVLALIAVVAIGCFFYCFKHKAPFSRLRVKSPNMAFDYVLLLGSILLVTFIGYLQYQYNLFGNNYGLATFIPMVLLFYIAYDFDHLGILSMAIANLAVWMGVSITPKTLLMAGSFSTEKLIYTYLALGILLLAAAYLTHRLDFKRHFKFNYHNYGAHITFIALLSGFFHFFDSAACVLWAFALFGVAAYIYLDGRKHRSFYFILIALLYSYIALCGLVGKVISSTKWHDIEIIYFAVMLFIASAVGLIILLININKNLKADDHI</sequence>
<keyword evidence="1" id="KW-0812">Transmembrane</keyword>
<reference evidence="4" key="1">
    <citation type="journal article" date="2019" name="Int. J. Syst. Evol. Microbiol.">
        <title>The Global Catalogue of Microorganisms (GCM) 10K type strain sequencing project: providing services to taxonomists for standard genome sequencing and annotation.</title>
        <authorList>
            <consortium name="The Broad Institute Genomics Platform"/>
            <consortium name="The Broad Institute Genome Sequencing Center for Infectious Disease"/>
            <person name="Wu L."/>
            <person name="Ma J."/>
        </authorList>
    </citation>
    <scope>NUCLEOTIDE SEQUENCE [LARGE SCALE GENOMIC DNA]</scope>
    <source>
        <strain evidence="4">CCUG 61484</strain>
    </source>
</reference>
<dbReference type="Pfam" id="PF09925">
    <property type="entry name" value="DUF2157"/>
    <property type="match status" value="1"/>
</dbReference>
<protein>
    <submittedName>
        <fullName evidence="3">DUF2157 domain-containing protein</fullName>
    </submittedName>
</protein>
<feature type="transmembrane region" description="Helical" evidence="1">
    <location>
        <begin position="199"/>
        <end position="217"/>
    </location>
</feature>
<feature type="transmembrane region" description="Helical" evidence="1">
    <location>
        <begin position="255"/>
        <end position="270"/>
    </location>
</feature>
<proteinExistence type="predicted"/>
<organism evidence="3 4">
    <name type="scientific">Mucilaginibacter litoreus</name>
    <dbReference type="NCBI Taxonomy" id="1048221"/>
    <lineage>
        <taxon>Bacteria</taxon>
        <taxon>Pseudomonadati</taxon>
        <taxon>Bacteroidota</taxon>
        <taxon>Sphingobacteriia</taxon>
        <taxon>Sphingobacteriales</taxon>
        <taxon>Sphingobacteriaceae</taxon>
        <taxon>Mucilaginibacter</taxon>
    </lineage>
</organism>
<evidence type="ECO:0000313" key="4">
    <source>
        <dbReference type="Proteomes" id="UP001597010"/>
    </source>
</evidence>
<keyword evidence="1" id="KW-0472">Membrane</keyword>
<name>A0ABW3AP18_9SPHI</name>
<keyword evidence="4" id="KW-1185">Reference proteome</keyword>